<reference evidence="1 2" key="1">
    <citation type="submission" date="2006-02" db="EMBL/GenBank/DDBJ databases">
        <authorList>
            <person name="Pinhassi J."/>
            <person name="Pedros-Alio C."/>
            <person name="Ferriera S."/>
            <person name="Johnson J."/>
            <person name="Kravitz S."/>
            <person name="Halpern A."/>
            <person name="Remington K."/>
            <person name="Beeson K."/>
            <person name="Tran B."/>
            <person name="Rogers Y.-H."/>
            <person name="Friedman R."/>
            <person name="Venter J.C."/>
        </authorList>
    </citation>
    <scope>NUCLEOTIDE SEQUENCE [LARGE SCALE GENOMIC DNA]</scope>
    <source>
        <strain evidence="1 2">MED297</strain>
    </source>
</reference>
<protein>
    <submittedName>
        <fullName evidence="1">Uncharacterized protein</fullName>
    </submittedName>
</protein>
<dbReference type="STRING" id="314283.MED297_07821"/>
<comment type="caution">
    <text evidence="1">The sequence shown here is derived from an EMBL/GenBank/DDBJ whole genome shotgun (WGS) entry which is preliminary data.</text>
</comment>
<evidence type="ECO:0000313" key="1">
    <source>
        <dbReference type="EMBL" id="EAR09979.1"/>
    </source>
</evidence>
<dbReference type="RefSeq" id="WP_008045583.1">
    <property type="nucleotide sequence ID" value="NZ_CH724152.1"/>
</dbReference>
<evidence type="ECO:0000313" key="2">
    <source>
        <dbReference type="Proteomes" id="UP000005953"/>
    </source>
</evidence>
<dbReference type="Proteomes" id="UP000005953">
    <property type="component" value="Unassembled WGS sequence"/>
</dbReference>
<proteinExistence type="predicted"/>
<sequence>MLVRLNLTTRWLVALLMSVAVLWLPVAAQTMSLSAPMSDSGCAMMLDVDTHDGSHETICLPDTASHTDCADCDTGSCPCPQLTLVQSSEFPGAIDWSPGFSQPVPGFLPQPLLSGLERPPRF</sequence>
<organism evidence="1 2">
    <name type="scientific">Reinekea blandensis MED297</name>
    <dbReference type="NCBI Taxonomy" id="314283"/>
    <lineage>
        <taxon>Bacteria</taxon>
        <taxon>Pseudomonadati</taxon>
        <taxon>Pseudomonadota</taxon>
        <taxon>Gammaproteobacteria</taxon>
        <taxon>Oceanospirillales</taxon>
        <taxon>Saccharospirillaceae</taxon>
        <taxon>Reinekea</taxon>
    </lineage>
</organism>
<accession>A4BCP7</accession>
<dbReference type="AlphaFoldDB" id="A4BCP7"/>
<dbReference type="EMBL" id="AAOE01000006">
    <property type="protein sequence ID" value="EAR09979.1"/>
    <property type="molecule type" value="Genomic_DNA"/>
</dbReference>
<name>A4BCP7_9GAMM</name>
<keyword evidence="2" id="KW-1185">Reference proteome</keyword>
<dbReference type="HOGENOM" id="CLU_2024834_0_0_6"/>
<gene>
    <name evidence="1" type="ORF">MED297_07821</name>
</gene>